<dbReference type="SUPFAM" id="SSF47473">
    <property type="entry name" value="EF-hand"/>
    <property type="match status" value="1"/>
</dbReference>
<dbReference type="PROSITE" id="PS50222">
    <property type="entry name" value="EF_HAND_2"/>
    <property type="match status" value="1"/>
</dbReference>
<accession>A0ABR2MHF2</accession>
<comment type="caution">
    <text evidence="2">The sequence shown here is derived from an EMBL/GenBank/DDBJ whole genome shotgun (WGS) entry which is preliminary data.</text>
</comment>
<proteinExistence type="predicted"/>
<dbReference type="InterPro" id="IPR002048">
    <property type="entry name" value="EF_hand_dom"/>
</dbReference>
<dbReference type="Gene3D" id="1.10.238.10">
    <property type="entry name" value="EF-hand"/>
    <property type="match status" value="1"/>
</dbReference>
<sequence>MRCLDYTRPFDELVKTLEKAAELKRVFQMFDRNGVGCITKELGDSFHNLSIHIPDAELQSMMDKMTKMATAASTCTSSTRCTKPSWKSGMEMVTRRRI</sequence>
<name>A0ABR2MHF2_9ASPA</name>
<protein>
    <submittedName>
        <fullName evidence="2">Calmodulin-like protein 3</fullName>
    </submittedName>
</protein>
<reference evidence="2 3" key="1">
    <citation type="journal article" date="2022" name="Nat. Plants">
        <title>Genomes of leafy and leafless Platanthera orchids illuminate the evolution of mycoheterotrophy.</title>
        <authorList>
            <person name="Li M.H."/>
            <person name="Liu K.W."/>
            <person name="Li Z."/>
            <person name="Lu H.C."/>
            <person name="Ye Q.L."/>
            <person name="Zhang D."/>
            <person name="Wang J.Y."/>
            <person name="Li Y.F."/>
            <person name="Zhong Z.M."/>
            <person name="Liu X."/>
            <person name="Yu X."/>
            <person name="Liu D.K."/>
            <person name="Tu X.D."/>
            <person name="Liu B."/>
            <person name="Hao Y."/>
            <person name="Liao X.Y."/>
            <person name="Jiang Y.T."/>
            <person name="Sun W.H."/>
            <person name="Chen J."/>
            <person name="Chen Y.Q."/>
            <person name="Ai Y."/>
            <person name="Zhai J.W."/>
            <person name="Wu S.S."/>
            <person name="Zhou Z."/>
            <person name="Hsiao Y.Y."/>
            <person name="Wu W.L."/>
            <person name="Chen Y.Y."/>
            <person name="Lin Y.F."/>
            <person name="Hsu J.L."/>
            <person name="Li C.Y."/>
            <person name="Wang Z.W."/>
            <person name="Zhao X."/>
            <person name="Zhong W.Y."/>
            <person name="Ma X.K."/>
            <person name="Ma L."/>
            <person name="Huang J."/>
            <person name="Chen G.Z."/>
            <person name="Huang M.Z."/>
            <person name="Huang L."/>
            <person name="Peng D.H."/>
            <person name="Luo Y.B."/>
            <person name="Zou S.Q."/>
            <person name="Chen S.P."/>
            <person name="Lan S."/>
            <person name="Tsai W.C."/>
            <person name="Van de Peer Y."/>
            <person name="Liu Z.J."/>
        </authorList>
    </citation>
    <scope>NUCLEOTIDE SEQUENCE [LARGE SCALE GENOMIC DNA]</scope>
    <source>
        <strain evidence="2">Lor288</strain>
    </source>
</reference>
<feature type="domain" description="EF-hand" evidence="1">
    <location>
        <begin position="18"/>
        <end position="52"/>
    </location>
</feature>
<dbReference type="EMBL" id="JBBWWR010000007">
    <property type="protein sequence ID" value="KAK8963550.1"/>
    <property type="molecule type" value="Genomic_DNA"/>
</dbReference>
<keyword evidence="3" id="KW-1185">Reference proteome</keyword>
<gene>
    <name evidence="2" type="primary">CML3</name>
    <name evidence="2" type="ORF">KSP40_PGU002580</name>
</gene>
<evidence type="ECO:0000259" key="1">
    <source>
        <dbReference type="PROSITE" id="PS50222"/>
    </source>
</evidence>
<evidence type="ECO:0000313" key="2">
    <source>
        <dbReference type="EMBL" id="KAK8963550.1"/>
    </source>
</evidence>
<dbReference type="InterPro" id="IPR011992">
    <property type="entry name" value="EF-hand-dom_pair"/>
</dbReference>
<evidence type="ECO:0000313" key="3">
    <source>
        <dbReference type="Proteomes" id="UP001412067"/>
    </source>
</evidence>
<organism evidence="2 3">
    <name type="scientific">Platanthera guangdongensis</name>
    <dbReference type="NCBI Taxonomy" id="2320717"/>
    <lineage>
        <taxon>Eukaryota</taxon>
        <taxon>Viridiplantae</taxon>
        <taxon>Streptophyta</taxon>
        <taxon>Embryophyta</taxon>
        <taxon>Tracheophyta</taxon>
        <taxon>Spermatophyta</taxon>
        <taxon>Magnoliopsida</taxon>
        <taxon>Liliopsida</taxon>
        <taxon>Asparagales</taxon>
        <taxon>Orchidaceae</taxon>
        <taxon>Orchidoideae</taxon>
        <taxon>Orchideae</taxon>
        <taxon>Orchidinae</taxon>
        <taxon>Platanthera</taxon>
    </lineage>
</organism>
<dbReference type="Proteomes" id="UP001412067">
    <property type="component" value="Unassembled WGS sequence"/>
</dbReference>